<proteinExistence type="inferred from homology"/>
<evidence type="ECO:0000256" key="13">
    <source>
        <dbReference type="SAM" id="MobiDB-lite"/>
    </source>
</evidence>
<evidence type="ECO:0000256" key="1">
    <source>
        <dbReference type="ARBA" id="ARBA00004173"/>
    </source>
</evidence>
<dbReference type="GO" id="GO:1990904">
    <property type="term" value="C:ribonucleoprotein complex"/>
    <property type="evidence" value="ECO:0007669"/>
    <property type="project" value="UniProtKB-KW"/>
</dbReference>
<evidence type="ECO:0000256" key="4">
    <source>
        <dbReference type="ARBA" id="ARBA00022737"/>
    </source>
</evidence>
<feature type="compositionally biased region" description="Basic and acidic residues" evidence="13">
    <location>
        <begin position="680"/>
        <end position="695"/>
    </location>
</feature>
<accession>A0AAN0K5B0</accession>
<evidence type="ECO:0000256" key="5">
    <source>
        <dbReference type="ARBA" id="ARBA00022845"/>
    </source>
</evidence>
<dbReference type="PROSITE" id="PS51375">
    <property type="entry name" value="PPR"/>
    <property type="match status" value="1"/>
</dbReference>
<keyword evidence="8" id="KW-0689">Ribosomal protein</keyword>
<evidence type="ECO:0000256" key="9">
    <source>
        <dbReference type="ARBA" id="ARBA00023128"/>
    </source>
</evidence>
<evidence type="ECO:0000256" key="3">
    <source>
        <dbReference type="ARBA" id="ARBA00022730"/>
    </source>
</evidence>
<keyword evidence="15" id="KW-1185">Reference proteome</keyword>
<keyword evidence="6" id="KW-0694">RNA-binding</keyword>
<dbReference type="InterPro" id="IPR011990">
    <property type="entry name" value="TPR-like_helical_dom_sf"/>
</dbReference>
<dbReference type="Pfam" id="PF22330">
    <property type="entry name" value="Rib_mS39_PPR"/>
    <property type="match status" value="1"/>
</dbReference>
<keyword evidence="9" id="KW-0496">Mitochondrion</keyword>
<dbReference type="GO" id="GO:0005840">
    <property type="term" value="C:ribosome"/>
    <property type="evidence" value="ECO:0007669"/>
    <property type="project" value="UniProtKB-KW"/>
</dbReference>
<dbReference type="Proteomes" id="UP000007879">
    <property type="component" value="Unassembled WGS sequence"/>
</dbReference>
<sequence length="702" mass="79129">MGGAYNNLWARPLAHGDMIVASRLHLSKRYLCCILTLFEIFRYVCTTCALLQRQTEPPEAEPQIPLVPKKRDPNAVLKALASTVTPLKQPFILGRTPADPLAPSSRKQLVEFIMAREAGKMAAMDIINSNPKVFDAYKPFPDLMTGGKSETKTGQDKLKVLIKKNDVRALDVYNSLKKGGESIDLETENSLLALLAYNGQGNTIIEGGDSPSEENMVTVENEGAAESDPMRRKKKSTFPSVPRSVWSVDNSATKFFNEMKQKDGGSYGAMIQGLVKFKDFGKALSMYNEAREKALQMGVSTYNDVLQCIISDWDIEDHWGKTESVLSEMSNGPSPVQPNITTCNLLLKVASKTGGSSRSLSMEIMRELFHLGLKPTLTTLLQLLKNFVARNDCTVLPDITEYIENNQDILDIQDPVDMQFFTAAMSAARMLRDADVAIRLKNLANRDHWFLVDHPPFFFNNYFATIASCSRLSLLKDEFDAIVPSIYIPQSWLYTIIFKHCQMFNAPDVGLFFWKNLMKCKIRFNDPMVLVRAVGAFSMNTDPEQCSEYLEAIDQVWKKLMFLQEPPSQFMITVTIKLHLLCGGISEAWKHFETFEKYKITPSYLALSGLLNAHAEASDTPQTLKLLDMLIEYGYFLPPNVMQNIFAKVDISIENKSRIMRSFKQNASQMKQEYQSNTELEAHDDTKGEDNKKSEPTTNEIV</sequence>
<dbReference type="InterPro" id="IPR002885">
    <property type="entry name" value="PPR_rpt"/>
</dbReference>
<reference evidence="15" key="1">
    <citation type="journal article" date="2010" name="Nature">
        <title>The Amphimedon queenslandica genome and the evolution of animal complexity.</title>
        <authorList>
            <person name="Srivastava M."/>
            <person name="Simakov O."/>
            <person name="Chapman J."/>
            <person name="Fahey B."/>
            <person name="Gauthier M.E."/>
            <person name="Mitros T."/>
            <person name="Richards G.S."/>
            <person name="Conaco C."/>
            <person name="Dacre M."/>
            <person name="Hellsten U."/>
            <person name="Larroux C."/>
            <person name="Putnam N.H."/>
            <person name="Stanke M."/>
            <person name="Adamska M."/>
            <person name="Darling A."/>
            <person name="Degnan S.M."/>
            <person name="Oakley T.H."/>
            <person name="Plachetzki D.C."/>
            <person name="Zhai Y."/>
            <person name="Adamski M."/>
            <person name="Calcino A."/>
            <person name="Cummins S.F."/>
            <person name="Goodstein D.M."/>
            <person name="Harris C."/>
            <person name="Jackson D.J."/>
            <person name="Leys S.P."/>
            <person name="Shu S."/>
            <person name="Woodcroft B.J."/>
            <person name="Vervoort M."/>
            <person name="Kosik K.S."/>
            <person name="Manning G."/>
            <person name="Degnan B.M."/>
            <person name="Rokhsar D.S."/>
        </authorList>
    </citation>
    <scope>NUCLEOTIDE SEQUENCE [LARGE SCALE GENOMIC DNA]</scope>
</reference>
<gene>
    <name evidence="14" type="primary">100635261</name>
</gene>
<keyword evidence="3" id="KW-0699">rRNA-binding</keyword>
<evidence type="ECO:0000256" key="2">
    <source>
        <dbReference type="ARBA" id="ARBA00008551"/>
    </source>
</evidence>
<dbReference type="InterPro" id="IPR055063">
    <property type="entry name" value="Rib_mS39_PPR"/>
</dbReference>
<keyword evidence="5" id="KW-0810">Translation regulation</keyword>
<dbReference type="GO" id="GO:0005739">
    <property type="term" value="C:mitochondrion"/>
    <property type="evidence" value="ECO:0007669"/>
    <property type="project" value="UniProtKB-SubCell"/>
</dbReference>
<keyword evidence="10" id="KW-0687">Ribonucleoprotein</keyword>
<comment type="subcellular location">
    <subcellularLocation>
        <location evidence="1">Mitochondrion</location>
    </subcellularLocation>
</comment>
<evidence type="ECO:0000256" key="7">
    <source>
        <dbReference type="ARBA" id="ARBA00022946"/>
    </source>
</evidence>
<dbReference type="GO" id="GO:0019843">
    <property type="term" value="F:rRNA binding"/>
    <property type="evidence" value="ECO:0007669"/>
    <property type="project" value="UniProtKB-KW"/>
</dbReference>
<evidence type="ECO:0000313" key="14">
    <source>
        <dbReference type="EnsemblMetazoa" id="XP_019864440.1"/>
    </source>
</evidence>
<evidence type="ECO:0000256" key="8">
    <source>
        <dbReference type="ARBA" id="ARBA00022980"/>
    </source>
</evidence>
<dbReference type="EnsemblMetazoa" id="XM_020008881.1">
    <property type="protein sequence ID" value="XP_019864440.1"/>
    <property type="gene ID" value="LOC100635261"/>
</dbReference>
<evidence type="ECO:0000256" key="6">
    <source>
        <dbReference type="ARBA" id="ARBA00022884"/>
    </source>
</evidence>
<keyword evidence="7" id="KW-0809">Transit peptide</keyword>
<dbReference type="GO" id="GO:0032543">
    <property type="term" value="P:mitochondrial translation"/>
    <property type="evidence" value="ECO:0007669"/>
    <property type="project" value="InterPro"/>
</dbReference>
<dbReference type="PANTHER" id="PTHR16276">
    <property type="entry name" value="PENTATRICOPEPTIDE REPEAT DOMAIN-CONTAINING PROTEIN 3"/>
    <property type="match status" value="1"/>
</dbReference>
<dbReference type="NCBIfam" id="TIGR00756">
    <property type="entry name" value="PPR"/>
    <property type="match status" value="1"/>
</dbReference>
<feature type="region of interest" description="Disordered" evidence="13">
    <location>
        <begin position="668"/>
        <end position="702"/>
    </location>
</feature>
<dbReference type="GO" id="GO:0043024">
    <property type="term" value="F:ribosomal small subunit binding"/>
    <property type="evidence" value="ECO:0007669"/>
    <property type="project" value="InterPro"/>
</dbReference>
<feature type="repeat" description="PPR" evidence="12">
    <location>
        <begin position="263"/>
        <end position="297"/>
    </location>
</feature>
<feature type="compositionally biased region" description="Polar residues" evidence="13">
    <location>
        <begin position="668"/>
        <end position="679"/>
    </location>
</feature>
<evidence type="ECO:0000256" key="11">
    <source>
        <dbReference type="ARBA" id="ARBA00035134"/>
    </source>
</evidence>
<keyword evidence="4" id="KW-0677">Repeat</keyword>
<evidence type="ECO:0000313" key="15">
    <source>
        <dbReference type="Proteomes" id="UP000007879"/>
    </source>
</evidence>
<dbReference type="GO" id="GO:0006417">
    <property type="term" value="P:regulation of translation"/>
    <property type="evidence" value="ECO:0007669"/>
    <property type="project" value="UniProtKB-KW"/>
</dbReference>
<evidence type="ECO:0000256" key="10">
    <source>
        <dbReference type="ARBA" id="ARBA00023274"/>
    </source>
</evidence>
<organism evidence="14 15">
    <name type="scientific">Amphimedon queenslandica</name>
    <name type="common">Sponge</name>
    <dbReference type="NCBI Taxonomy" id="400682"/>
    <lineage>
        <taxon>Eukaryota</taxon>
        <taxon>Metazoa</taxon>
        <taxon>Porifera</taxon>
        <taxon>Demospongiae</taxon>
        <taxon>Heteroscleromorpha</taxon>
        <taxon>Haplosclerida</taxon>
        <taxon>Niphatidae</taxon>
        <taxon>Amphimedon</taxon>
    </lineage>
</organism>
<comment type="similarity">
    <text evidence="2">Belongs to the mitochondrion-specific ribosomal protein mS39 family.</text>
</comment>
<name>A0AAN0K5B0_AMPQE</name>
<evidence type="ECO:0000256" key="12">
    <source>
        <dbReference type="PROSITE-ProRule" id="PRU00708"/>
    </source>
</evidence>
<dbReference type="Gene3D" id="1.25.40.10">
    <property type="entry name" value="Tetratricopeptide repeat domain"/>
    <property type="match status" value="2"/>
</dbReference>
<dbReference type="AlphaFoldDB" id="A0AAN0K5B0"/>
<reference evidence="14" key="2">
    <citation type="submission" date="2024-06" db="UniProtKB">
        <authorList>
            <consortium name="EnsemblMetazoa"/>
        </authorList>
    </citation>
    <scope>IDENTIFICATION</scope>
</reference>
<dbReference type="InterPro" id="IPR037387">
    <property type="entry name" value="PTCD3"/>
</dbReference>
<protein>
    <recommendedName>
        <fullName evidence="11">Small ribosomal subunit protein mS39</fullName>
    </recommendedName>
</protein>
<dbReference type="PANTHER" id="PTHR16276:SF1">
    <property type="entry name" value="SMALL RIBOSOMAL SUBUNIT PROTEIN MS39"/>
    <property type="match status" value="1"/>
</dbReference>